<evidence type="ECO:0000256" key="1">
    <source>
        <dbReference type="SAM" id="MobiDB-lite"/>
    </source>
</evidence>
<proteinExistence type="predicted"/>
<feature type="region of interest" description="Disordered" evidence="1">
    <location>
        <begin position="65"/>
        <end position="87"/>
    </location>
</feature>
<feature type="region of interest" description="Disordered" evidence="1">
    <location>
        <begin position="1"/>
        <end position="47"/>
    </location>
</feature>
<evidence type="ECO:0000313" key="3">
    <source>
        <dbReference type="Proteomes" id="UP000886998"/>
    </source>
</evidence>
<name>A0A8X6MFP8_9ARAC</name>
<feature type="compositionally biased region" description="Basic residues" evidence="1">
    <location>
        <begin position="17"/>
        <end position="38"/>
    </location>
</feature>
<keyword evidence="3" id="KW-1185">Reference proteome</keyword>
<dbReference type="AlphaFoldDB" id="A0A8X6MFP8"/>
<sequence length="87" mass="9958">MQVLGRSVQSRGERFKKPYNRSRHYRKSLNTRGTKSRSRIQGTDDPAVIVQDKVEATDSKIARRRMEGQRVEGPHHFVTGSSVFSLT</sequence>
<organism evidence="2 3">
    <name type="scientific">Trichonephila inaurata madagascariensis</name>
    <dbReference type="NCBI Taxonomy" id="2747483"/>
    <lineage>
        <taxon>Eukaryota</taxon>
        <taxon>Metazoa</taxon>
        <taxon>Ecdysozoa</taxon>
        <taxon>Arthropoda</taxon>
        <taxon>Chelicerata</taxon>
        <taxon>Arachnida</taxon>
        <taxon>Araneae</taxon>
        <taxon>Araneomorphae</taxon>
        <taxon>Entelegynae</taxon>
        <taxon>Araneoidea</taxon>
        <taxon>Nephilidae</taxon>
        <taxon>Trichonephila</taxon>
        <taxon>Trichonephila inaurata</taxon>
    </lineage>
</organism>
<feature type="compositionally biased region" description="Basic and acidic residues" evidence="1">
    <location>
        <begin position="65"/>
        <end position="75"/>
    </location>
</feature>
<accession>A0A8X6MFP8</accession>
<protein>
    <submittedName>
        <fullName evidence="2">Uncharacterized protein</fullName>
    </submittedName>
</protein>
<reference evidence="2" key="1">
    <citation type="submission" date="2020-08" db="EMBL/GenBank/DDBJ databases">
        <title>Multicomponent nature underlies the extraordinary mechanical properties of spider dragline silk.</title>
        <authorList>
            <person name="Kono N."/>
            <person name="Nakamura H."/>
            <person name="Mori M."/>
            <person name="Yoshida Y."/>
            <person name="Ohtoshi R."/>
            <person name="Malay A.D."/>
            <person name="Moran D.A.P."/>
            <person name="Tomita M."/>
            <person name="Numata K."/>
            <person name="Arakawa K."/>
        </authorList>
    </citation>
    <scope>NUCLEOTIDE SEQUENCE</scope>
</reference>
<evidence type="ECO:0000313" key="2">
    <source>
        <dbReference type="EMBL" id="GFS48358.1"/>
    </source>
</evidence>
<gene>
    <name evidence="2" type="ORF">TNIN_201061</name>
</gene>
<dbReference type="Proteomes" id="UP000886998">
    <property type="component" value="Unassembled WGS sequence"/>
</dbReference>
<dbReference type="EMBL" id="BMAV01026213">
    <property type="protein sequence ID" value="GFS48358.1"/>
    <property type="molecule type" value="Genomic_DNA"/>
</dbReference>
<comment type="caution">
    <text evidence="2">The sequence shown here is derived from an EMBL/GenBank/DDBJ whole genome shotgun (WGS) entry which is preliminary data.</text>
</comment>